<dbReference type="PANTHER" id="PTHR36617">
    <property type="entry name" value="PROTEIN, PUTATIVE-RELATED"/>
    <property type="match status" value="1"/>
</dbReference>
<comment type="caution">
    <text evidence="1">The sequence shown here is derived from an EMBL/GenBank/DDBJ whole genome shotgun (WGS) entry which is preliminary data.</text>
</comment>
<keyword evidence="2" id="KW-1185">Reference proteome</keyword>
<proteinExistence type="predicted"/>
<organism evidence="1 2">
    <name type="scientific">Macleaya cordata</name>
    <name type="common">Five-seeded plume-poppy</name>
    <name type="synonym">Bocconia cordata</name>
    <dbReference type="NCBI Taxonomy" id="56857"/>
    <lineage>
        <taxon>Eukaryota</taxon>
        <taxon>Viridiplantae</taxon>
        <taxon>Streptophyta</taxon>
        <taxon>Embryophyta</taxon>
        <taxon>Tracheophyta</taxon>
        <taxon>Spermatophyta</taxon>
        <taxon>Magnoliopsida</taxon>
        <taxon>Ranunculales</taxon>
        <taxon>Papaveraceae</taxon>
        <taxon>Papaveroideae</taxon>
        <taxon>Macleaya</taxon>
    </lineage>
</organism>
<dbReference type="EMBL" id="MVGT01001410">
    <property type="protein sequence ID" value="OVA12250.1"/>
    <property type="molecule type" value="Genomic_DNA"/>
</dbReference>
<accession>A0A200QP64</accession>
<dbReference type="OrthoDB" id="1938625at2759"/>
<dbReference type="Proteomes" id="UP000195402">
    <property type="component" value="Unassembled WGS sequence"/>
</dbReference>
<evidence type="ECO:0000313" key="1">
    <source>
        <dbReference type="EMBL" id="OVA12250.1"/>
    </source>
</evidence>
<reference evidence="1 2" key="1">
    <citation type="journal article" date="2017" name="Mol. Plant">
        <title>The Genome of Medicinal Plant Macleaya cordata Provides New Insights into Benzylisoquinoline Alkaloids Metabolism.</title>
        <authorList>
            <person name="Liu X."/>
            <person name="Liu Y."/>
            <person name="Huang P."/>
            <person name="Ma Y."/>
            <person name="Qing Z."/>
            <person name="Tang Q."/>
            <person name="Cao H."/>
            <person name="Cheng P."/>
            <person name="Zheng Y."/>
            <person name="Yuan Z."/>
            <person name="Zhou Y."/>
            <person name="Liu J."/>
            <person name="Tang Z."/>
            <person name="Zhuo Y."/>
            <person name="Zhang Y."/>
            <person name="Yu L."/>
            <person name="Huang J."/>
            <person name="Yang P."/>
            <person name="Peng Q."/>
            <person name="Zhang J."/>
            <person name="Jiang W."/>
            <person name="Zhang Z."/>
            <person name="Lin K."/>
            <person name="Ro D.K."/>
            <person name="Chen X."/>
            <person name="Xiong X."/>
            <person name="Shang Y."/>
            <person name="Huang S."/>
            <person name="Zeng J."/>
        </authorList>
    </citation>
    <scope>NUCLEOTIDE SEQUENCE [LARGE SCALE GENOMIC DNA]</scope>
    <source>
        <strain evidence="2">cv. BLH2017</strain>
        <tissue evidence="1">Root</tissue>
    </source>
</reference>
<protein>
    <submittedName>
        <fullName evidence="1">Uncharacterized protein</fullName>
    </submittedName>
</protein>
<sequence>MRLFLWGENDGERKYSLVAWTKICKDKGSRGLGIRSLKEMNNALLCKWHLRFSIEEDAWWRTLIAEKYSCEANGWDSKPTRKSYGVGLWRGICNQFNIFKGGLKYMVGPGHRVRFWTDWWIGEQPLYIVCPRLYAASRKQNDFVSEIITRDTSGGLQWNLDIRRRIREEDLTEVTLITRLLESFIPVESDSRKWNLDMIGDFTMKSCYAASREEREWLFPQKDIWDPDVPTKVGHKFEDLVFKWDEIVRK</sequence>
<name>A0A200QP64_MACCD</name>
<dbReference type="OMA" id="WENDALW"/>
<dbReference type="AlphaFoldDB" id="A0A200QP64"/>
<evidence type="ECO:0000313" key="2">
    <source>
        <dbReference type="Proteomes" id="UP000195402"/>
    </source>
</evidence>
<dbReference type="InParanoid" id="A0A200QP64"/>
<gene>
    <name evidence="1" type="ORF">BVC80_1779g20</name>
</gene>
<dbReference type="PANTHER" id="PTHR36617:SF15">
    <property type="entry name" value="REVERSE TRANSCRIPTASE ZINC-BINDING DOMAIN-CONTAINING PROTEIN"/>
    <property type="match status" value="1"/>
</dbReference>